<dbReference type="SUPFAM" id="SSF57756">
    <property type="entry name" value="Retrovirus zinc finger-like domains"/>
    <property type="match status" value="1"/>
</dbReference>
<dbReference type="STRING" id="456900.A0A151ILJ2"/>
<sequence length="630" mass="70826">MERQRLERLTMDELHSELAKFNLPISSSRSECIDQFMTHFERNAPRDLINFEKQQETSASAPPCANKSVQNKRNNESSTEDRLTSVLSTMQETMIAILSGLQTLQQSAFQNTAETDNDNFAAVRSVALPMSPVTVNSNKPVPITASLGFERMVETAESPPTSSTIDGPEILGTYTSAQAVKLLANQIPAFHGSEDEDIESWIRKIEYVATIHGVNEGVKLLATSSKLSENARDWFDLDNGQINSSSWNIFKQAITRRFKRYIPFHIALQKVEERRWNTQKESFHEYALQKLKLMNNLQLPEQDRIQLIINGINSLSLRNAAAVLEVTTVDEFLQKMDKIASVCGPSIGRDSSTSFKKEKGKTSTFLKDNQPTKSNDEITCYYCKAVGHTKDRCLKLLKKKEETAVTTSNQGSAKPTPKVAETKGPSTQVGCVTEETLQKLETNDAIAEINSIDGLECCLTALIDTGSPASFIVYSVFNSFLSQKAQFINKLLLGYDLRNHCDSKIIKLLTELSKTEFICDNVSDRNASRKLALEATNNIKQYNKTYYDKRYKIPSKYEVGDFVEIRDTVIKPGECAKFKAEYKGPYLIDKILSNNRYVVKDVPGFNISSKPYNSILSPDRLKRWVKPDAS</sequence>
<dbReference type="AlphaFoldDB" id="A0A151ILJ2"/>
<proteinExistence type="predicted"/>
<protein>
    <recommendedName>
        <fullName evidence="4">SAP domain-containing protein</fullName>
    </recommendedName>
</protein>
<keyword evidence="3" id="KW-1185">Reference proteome</keyword>
<dbReference type="EMBL" id="KQ977118">
    <property type="protein sequence ID" value="KYN05598.1"/>
    <property type="molecule type" value="Genomic_DNA"/>
</dbReference>
<dbReference type="GO" id="GO:0008270">
    <property type="term" value="F:zinc ion binding"/>
    <property type="evidence" value="ECO:0007669"/>
    <property type="project" value="InterPro"/>
</dbReference>
<feature type="region of interest" description="Disordered" evidence="1">
    <location>
        <begin position="55"/>
        <end position="80"/>
    </location>
</feature>
<organism evidence="2 3">
    <name type="scientific">Cyphomyrmex costatus</name>
    <dbReference type="NCBI Taxonomy" id="456900"/>
    <lineage>
        <taxon>Eukaryota</taxon>
        <taxon>Metazoa</taxon>
        <taxon>Ecdysozoa</taxon>
        <taxon>Arthropoda</taxon>
        <taxon>Hexapoda</taxon>
        <taxon>Insecta</taxon>
        <taxon>Pterygota</taxon>
        <taxon>Neoptera</taxon>
        <taxon>Endopterygota</taxon>
        <taxon>Hymenoptera</taxon>
        <taxon>Apocrita</taxon>
        <taxon>Aculeata</taxon>
        <taxon>Formicoidea</taxon>
        <taxon>Formicidae</taxon>
        <taxon>Myrmicinae</taxon>
        <taxon>Cyphomyrmex</taxon>
    </lineage>
</organism>
<dbReference type="Proteomes" id="UP000078542">
    <property type="component" value="Unassembled WGS sequence"/>
</dbReference>
<evidence type="ECO:0000313" key="3">
    <source>
        <dbReference type="Proteomes" id="UP000078542"/>
    </source>
</evidence>
<evidence type="ECO:0008006" key="4">
    <source>
        <dbReference type="Google" id="ProtNLM"/>
    </source>
</evidence>
<gene>
    <name evidence="2" type="ORF">ALC62_03469</name>
</gene>
<feature type="region of interest" description="Disordered" evidence="1">
    <location>
        <begin position="405"/>
        <end position="426"/>
    </location>
</feature>
<reference evidence="2 3" key="1">
    <citation type="submission" date="2016-03" db="EMBL/GenBank/DDBJ databases">
        <title>Cyphomyrmex costatus WGS genome.</title>
        <authorList>
            <person name="Nygaard S."/>
            <person name="Hu H."/>
            <person name="Boomsma J."/>
            <person name="Zhang G."/>
        </authorList>
    </citation>
    <scope>NUCLEOTIDE SEQUENCE [LARGE SCALE GENOMIC DNA]</scope>
    <source>
        <strain evidence="2">MS0001</strain>
        <tissue evidence="2">Whole body</tissue>
    </source>
</reference>
<accession>A0A151ILJ2</accession>
<dbReference type="InterPro" id="IPR036875">
    <property type="entry name" value="Znf_CCHC_sf"/>
</dbReference>
<dbReference type="GO" id="GO:0003676">
    <property type="term" value="F:nucleic acid binding"/>
    <property type="evidence" value="ECO:0007669"/>
    <property type="project" value="InterPro"/>
</dbReference>
<evidence type="ECO:0000313" key="2">
    <source>
        <dbReference type="EMBL" id="KYN05598.1"/>
    </source>
</evidence>
<evidence type="ECO:0000256" key="1">
    <source>
        <dbReference type="SAM" id="MobiDB-lite"/>
    </source>
</evidence>
<name>A0A151ILJ2_9HYME</name>